<evidence type="ECO:0000313" key="2">
    <source>
        <dbReference type="Proteomes" id="UP000623608"/>
    </source>
</evidence>
<dbReference type="AlphaFoldDB" id="A0A919P0I0"/>
<proteinExistence type="predicted"/>
<dbReference type="EMBL" id="BOMY01000063">
    <property type="protein sequence ID" value="GIF26667.1"/>
    <property type="molecule type" value="Genomic_DNA"/>
</dbReference>
<sequence>MSLWERAQMRTTLIVAGCVAVAAGIVGVVAAPDSEPSVGLTLAPVWEPPSALPQPTGSVSPSVWPSQPEQVDLGVEAGPGAVTTTVRPTAVRPPETTSASPAAPVSPLLTVTAGAVPSEVDLSSEGTRDWVHWGLADSASVNRKTGVTPLIQDLGSPGRRGRYDNNPQLFSWSDGSPNRTATRTPTGVYTCGQGGGFVVQAPAGPATSTVHLYAGVWMGRGQLTVTLDGATVSKTLENFNAIATARYEIRFRATAGSRLTMTWTATAVNNPTCGNVDMQAVTLS</sequence>
<accession>A0A919P0I0</accession>
<keyword evidence="2" id="KW-1185">Reference proteome</keyword>
<comment type="caution">
    <text evidence="1">The sequence shown here is derived from an EMBL/GenBank/DDBJ whole genome shotgun (WGS) entry which is preliminary data.</text>
</comment>
<gene>
    <name evidence="1" type="ORF">Ate02nite_93970</name>
</gene>
<dbReference type="Proteomes" id="UP000623608">
    <property type="component" value="Unassembled WGS sequence"/>
</dbReference>
<evidence type="ECO:0000313" key="1">
    <source>
        <dbReference type="EMBL" id="GIF26667.1"/>
    </source>
</evidence>
<reference evidence="1" key="1">
    <citation type="submission" date="2021-01" db="EMBL/GenBank/DDBJ databases">
        <title>Whole genome shotgun sequence of Actinoplanes tereljensis NBRC 105297.</title>
        <authorList>
            <person name="Komaki H."/>
            <person name="Tamura T."/>
        </authorList>
    </citation>
    <scope>NUCLEOTIDE SEQUENCE</scope>
    <source>
        <strain evidence="1">NBRC 105297</strain>
    </source>
</reference>
<name>A0A919P0I0_9ACTN</name>
<organism evidence="1 2">
    <name type="scientific">Paractinoplanes tereljensis</name>
    <dbReference type="NCBI Taxonomy" id="571912"/>
    <lineage>
        <taxon>Bacteria</taxon>
        <taxon>Bacillati</taxon>
        <taxon>Actinomycetota</taxon>
        <taxon>Actinomycetes</taxon>
        <taxon>Micromonosporales</taxon>
        <taxon>Micromonosporaceae</taxon>
        <taxon>Paractinoplanes</taxon>
    </lineage>
</organism>
<protein>
    <submittedName>
        <fullName evidence="1">Uncharacterized protein</fullName>
    </submittedName>
</protein>